<feature type="domain" description="Glycosyltransferase RgtA/B/C/D-like" evidence="9">
    <location>
        <begin position="56"/>
        <end position="188"/>
    </location>
</feature>
<evidence type="ECO:0000256" key="1">
    <source>
        <dbReference type="ARBA" id="ARBA00004651"/>
    </source>
</evidence>
<feature type="transmembrane region" description="Helical" evidence="8">
    <location>
        <begin position="195"/>
        <end position="215"/>
    </location>
</feature>
<dbReference type="InterPro" id="IPR038731">
    <property type="entry name" value="RgtA/B/C-like"/>
</dbReference>
<evidence type="ECO:0000259" key="9">
    <source>
        <dbReference type="Pfam" id="PF13231"/>
    </source>
</evidence>
<dbReference type="EMBL" id="CP002961">
    <property type="protein sequence ID" value="AFK05057.1"/>
    <property type="molecule type" value="Genomic_DNA"/>
</dbReference>
<accession>A0ABN4ATI5</accession>
<reference evidence="10 11" key="1">
    <citation type="submission" date="2011-07" db="EMBL/GenBank/DDBJ databases">
        <title>The complete genome of chromosome of Emticicia oligotrophica DSM 17448.</title>
        <authorList>
            <consortium name="US DOE Joint Genome Institute (JGI-PGF)"/>
            <person name="Lucas S."/>
            <person name="Han J."/>
            <person name="Lapidus A."/>
            <person name="Bruce D."/>
            <person name="Goodwin L."/>
            <person name="Pitluck S."/>
            <person name="Peters L."/>
            <person name="Kyrpides N."/>
            <person name="Mavromatis K."/>
            <person name="Ivanova N."/>
            <person name="Ovchinnikova G."/>
            <person name="Teshima H."/>
            <person name="Detter J.C."/>
            <person name="Tapia R."/>
            <person name="Han C."/>
            <person name="Land M."/>
            <person name="Hauser L."/>
            <person name="Markowitz V."/>
            <person name="Cheng J.-F."/>
            <person name="Hugenholtz P."/>
            <person name="Woyke T."/>
            <person name="Wu D."/>
            <person name="Tindall B."/>
            <person name="Pomrenke H."/>
            <person name="Brambilla E."/>
            <person name="Klenk H.-P."/>
            <person name="Eisen J.A."/>
        </authorList>
    </citation>
    <scope>NUCLEOTIDE SEQUENCE [LARGE SCALE GENOMIC DNA]</scope>
    <source>
        <strain evidence="10 11">DSM 17448</strain>
    </source>
</reference>
<keyword evidence="2" id="KW-1003">Cell membrane</keyword>
<evidence type="ECO:0000256" key="6">
    <source>
        <dbReference type="ARBA" id="ARBA00022989"/>
    </source>
</evidence>
<dbReference type="Pfam" id="PF13231">
    <property type="entry name" value="PMT_2"/>
    <property type="match status" value="1"/>
</dbReference>
<gene>
    <name evidence="10" type="ordered locus">Emtol_3931</name>
</gene>
<keyword evidence="4" id="KW-0808">Transferase</keyword>
<comment type="subcellular location">
    <subcellularLocation>
        <location evidence="1">Cell membrane</location>
        <topology evidence="1">Multi-pass membrane protein</topology>
    </subcellularLocation>
</comment>
<feature type="transmembrane region" description="Helical" evidence="8">
    <location>
        <begin position="270"/>
        <end position="291"/>
    </location>
</feature>
<name>A0ABN4ATI5_EMTOG</name>
<proteinExistence type="predicted"/>
<feature type="transmembrane region" description="Helical" evidence="8">
    <location>
        <begin position="247"/>
        <end position="264"/>
    </location>
</feature>
<keyword evidence="7 8" id="KW-0472">Membrane</keyword>
<evidence type="ECO:0000256" key="4">
    <source>
        <dbReference type="ARBA" id="ARBA00022679"/>
    </source>
</evidence>
<feature type="transmembrane region" description="Helical" evidence="8">
    <location>
        <begin position="72"/>
        <end position="94"/>
    </location>
</feature>
<evidence type="ECO:0000256" key="5">
    <source>
        <dbReference type="ARBA" id="ARBA00022692"/>
    </source>
</evidence>
<dbReference type="PANTHER" id="PTHR33908:SF11">
    <property type="entry name" value="MEMBRANE PROTEIN"/>
    <property type="match status" value="1"/>
</dbReference>
<dbReference type="PANTHER" id="PTHR33908">
    <property type="entry name" value="MANNOSYLTRANSFERASE YKCB-RELATED"/>
    <property type="match status" value="1"/>
</dbReference>
<evidence type="ECO:0000313" key="11">
    <source>
        <dbReference type="Proteomes" id="UP000002875"/>
    </source>
</evidence>
<sequence length="485" mass="56041">MIYIGVLLTITPIFALFSYNSGFGYDALEYLVIGRSLNDGYQLYDFIPSKSWLWYVFVQLGINLFGGDFNHLTVTLLICTSFIGIGISSYFVVLKLTKDSQQALIASFLSLICCFFMEMNFLEPEAPIAILAIWSLLFLSKNKNLDWFVGGLLLGIAMLFKSIAMFYVAGAGLYLFYECFILRKSSFWQIFQKGLCILMGFAVPLLLSLIYFNQINKLDEHIYWSYIYPFGSYPAHTLFLKKLIIKTFWFIILTAISIILAASVKEKRKYWGNTTFMLCIFFGLISLASLMKSQASHYFYPAAPFFSIIIASVYTHYSKIYQKQLTKVYISLILLLVIVIVSIFITRREVIQRLVKIDDFAIEKTYASTVNRNLKKGDKALLIDFGSLFYFHSHQYPNVPFINTEMQTSDFVKKHTNIYEQSLKDTSLKLVLFGFRSSIIDDSTKVNTPENKIALEKLRYELNKNFTLETDSVLYIKLWHRKKTK</sequence>
<evidence type="ECO:0000256" key="7">
    <source>
        <dbReference type="ARBA" id="ARBA00023136"/>
    </source>
</evidence>
<keyword evidence="3" id="KW-0328">Glycosyltransferase</keyword>
<feature type="transmembrane region" description="Helical" evidence="8">
    <location>
        <begin position="329"/>
        <end position="346"/>
    </location>
</feature>
<dbReference type="InterPro" id="IPR050297">
    <property type="entry name" value="LipidA_mod_glycosyltrf_83"/>
</dbReference>
<feature type="transmembrane region" description="Helical" evidence="8">
    <location>
        <begin position="221"/>
        <end position="240"/>
    </location>
</feature>
<dbReference type="Proteomes" id="UP000002875">
    <property type="component" value="Chromosome"/>
</dbReference>
<evidence type="ECO:0000256" key="3">
    <source>
        <dbReference type="ARBA" id="ARBA00022676"/>
    </source>
</evidence>
<organism evidence="10 11">
    <name type="scientific">Emticicia oligotrophica (strain DSM 17448 / CIP 109782 / MTCC 6937 / GPTSA100-15)</name>
    <dbReference type="NCBI Taxonomy" id="929562"/>
    <lineage>
        <taxon>Bacteria</taxon>
        <taxon>Pseudomonadati</taxon>
        <taxon>Bacteroidota</taxon>
        <taxon>Cytophagia</taxon>
        <taxon>Cytophagales</taxon>
        <taxon>Leadbetterellaceae</taxon>
        <taxon>Emticicia</taxon>
    </lineage>
</organism>
<feature type="transmembrane region" description="Helical" evidence="8">
    <location>
        <begin position="147"/>
        <end position="175"/>
    </location>
</feature>
<evidence type="ECO:0000256" key="2">
    <source>
        <dbReference type="ARBA" id="ARBA00022475"/>
    </source>
</evidence>
<evidence type="ECO:0000313" key="10">
    <source>
        <dbReference type="EMBL" id="AFK05057.1"/>
    </source>
</evidence>
<keyword evidence="5 8" id="KW-0812">Transmembrane</keyword>
<feature type="transmembrane region" description="Helical" evidence="8">
    <location>
        <begin position="100"/>
        <end position="117"/>
    </location>
</feature>
<feature type="transmembrane region" description="Helical" evidence="8">
    <location>
        <begin position="298"/>
        <end position="317"/>
    </location>
</feature>
<protein>
    <recommendedName>
        <fullName evidence="9">Glycosyltransferase RgtA/B/C/D-like domain-containing protein</fullName>
    </recommendedName>
</protein>
<keyword evidence="11" id="KW-1185">Reference proteome</keyword>
<evidence type="ECO:0000256" key="8">
    <source>
        <dbReference type="SAM" id="Phobius"/>
    </source>
</evidence>
<keyword evidence="6 8" id="KW-1133">Transmembrane helix</keyword>